<evidence type="ECO:0000256" key="1">
    <source>
        <dbReference type="SAM" id="SignalP"/>
    </source>
</evidence>
<dbReference type="Proteomes" id="UP001497623">
    <property type="component" value="Unassembled WGS sequence"/>
</dbReference>
<gene>
    <name evidence="2" type="ORF">MNOR_LOCUS23189</name>
</gene>
<organism evidence="2 3">
    <name type="scientific">Meganyctiphanes norvegica</name>
    <name type="common">Northern krill</name>
    <name type="synonym">Thysanopoda norvegica</name>
    <dbReference type="NCBI Taxonomy" id="48144"/>
    <lineage>
        <taxon>Eukaryota</taxon>
        <taxon>Metazoa</taxon>
        <taxon>Ecdysozoa</taxon>
        <taxon>Arthropoda</taxon>
        <taxon>Crustacea</taxon>
        <taxon>Multicrustacea</taxon>
        <taxon>Malacostraca</taxon>
        <taxon>Eumalacostraca</taxon>
        <taxon>Eucarida</taxon>
        <taxon>Euphausiacea</taxon>
        <taxon>Euphausiidae</taxon>
        <taxon>Meganyctiphanes</taxon>
    </lineage>
</organism>
<reference evidence="2 3" key="1">
    <citation type="submission" date="2024-05" db="EMBL/GenBank/DDBJ databases">
        <authorList>
            <person name="Wallberg A."/>
        </authorList>
    </citation>
    <scope>NUCLEOTIDE SEQUENCE [LARGE SCALE GENOMIC DNA]</scope>
</reference>
<name>A0AAV2RED6_MEGNR</name>
<sequence length="160" mass="17823">FKLLPAVFLLLVVVLHLTSAQLEEKKEDLERIFYASSFTTTFTDVSILTSIIPYTCYTTAASTKGCKGRKKRRSLRILPDVSNFRNDPISPSMDDLLVNGDNDDQILKISNRAAEKFFFTVWKTSVTSLTVTSYSTNRSITLSINAACTHAGFTTPIPQC</sequence>
<dbReference type="EMBL" id="CAXKWB010020223">
    <property type="protein sequence ID" value="CAL4122467.1"/>
    <property type="molecule type" value="Genomic_DNA"/>
</dbReference>
<evidence type="ECO:0000313" key="2">
    <source>
        <dbReference type="EMBL" id="CAL4122467.1"/>
    </source>
</evidence>
<proteinExistence type="predicted"/>
<feature type="chain" id="PRO_5043449856" evidence="1">
    <location>
        <begin position="21"/>
        <end position="160"/>
    </location>
</feature>
<protein>
    <submittedName>
        <fullName evidence="2">Uncharacterized protein</fullName>
    </submittedName>
</protein>
<feature type="non-terminal residue" evidence="2">
    <location>
        <position position="1"/>
    </location>
</feature>
<comment type="caution">
    <text evidence="2">The sequence shown here is derived from an EMBL/GenBank/DDBJ whole genome shotgun (WGS) entry which is preliminary data.</text>
</comment>
<dbReference type="AlphaFoldDB" id="A0AAV2RED6"/>
<accession>A0AAV2RED6</accession>
<keyword evidence="3" id="KW-1185">Reference proteome</keyword>
<keyword evidence="1" id="KW-0732">Signal</keyword>
<feature type="signal peptide" evidence="1">
    <location>
        <begin position="1"/>
        <end position="20"/>
    </location>
</feature>
<evidence type="ECO:0000313" key="3">
    <source>
        <dbReference type="Proteomes" id="UP001497623"/>
    </source>
</evidence>